<dbReference type="Gene3D" id="1.10.10.10">
    <property type="entry name" value="Winged helix-like DNA-binding domain superfamily/Winged helix DNA-binding domain"/>
    <property type="match status" value="1"/>
</dbReference>
<proteinExistence type="inferred from homology"/>
<accession>A0A2M9B7Z4</accession>
<dbReference type="InterPro" id="IPR049874">
    <property type="entry name" value="ROK_cs"/>
</dbReference>
<reference evidence="3 4" key="1">
    <citation type="submission" date="2017-11" db="EMBL/GenBank/DDBJ databases">
        <title>Genomic Encyclopedia of Archaeal and Bacterial Type Strains, Phase II (KMG-II): From Individual Species to Whole Genera.</title>
        <authorList>
            <person name="Goeker M."/>
        </authorList>
    </citation>
    <scope>NUCLEOTIDE SEQUENCE [LARGE SCALE GENOMIC DNA]</scope>
    <source>
        <strain evidence="3 4">DSM 27763</strain>
    </source>
</reference>
<keyword evidence="3" id="KW-0418">Kinase</keyword>
<dbReference type="Gene3D" id="3.30.420.40">
    <property type="match status" value="2"/>
</dbReference>
<organism evidence="3 4">
    <name type="scientific">Mumia flava</name>
    <dbReference type="NCBI Taxonomy" id="1348852"/>
    <lineage>
        <taxon>Bacteria</taxon>
        <taxon>Bacillati</taxon>
        <taxon>Actinomycetota</taxon>
        <taxon>Actinomycetes</taxon>
        <taxon>Propionibacteriales</taxon>
        <taxon>Nocardioidaceae</taxon>
        <taxon>Mumia</taxon>
    </lineage>
</organism>
<dbReference type="AlphaFoldDB" id="A0A2M9B7Z4"/>
<feature type="region of interest" description="Disordered" evidence="2">
    <location>
        <begin position="1"/>
        <end position="31"/>
    </location>
</feature>
<dbReference type="SUPFAM" id="SSF53067">
    <property type="entry name" value="Actin-like ATPase domain"/>
    <property type="match status" value="1"/>
</dbReference>
<protein>
    <submittedName>
        <fullName evidence="3">Putative NBD/HSP70 family sugar kinase</fullName>
    </submittedName>
</protein>
<dbReference type="InterPro" id="IPR036390">
    <property type="entry name" value="WH_DNA-bd_sf"/>
</dbReference>
<sequence length="390" mass="39879">MLERTTPPSGERTMPPLRPRSTRRSSDKVLPADTRRHHLSLVLQCLVDDGPLSRADLARATSLTRVTVSDLVSELLADGLVAELGTKPGVRAGKPATLIGLVDDAALIVALDLSDDATLHGALLDLRGAVLTREAVALDGARGDDAVDLVVALAQRLVADAEHQVIGVGIGTPGVVDDKGVVRQAPNLGWYELPLAQLVTDRLGLPVSIANDANIAALAECTFGSGNAHGLLLVAVGHGVGGGILMDGAVLGGPLMSAGEIGHVVVEPGGLPCACGNRGCLETLLAVPRLRARLAGCDADERAAELAAVGSTLGAALAPIVTTLGIADVVLYGPTELLDGPLLEAVRDEVAGRSMPVVTESLDVRMASLARDVVLTGAAAQVRFAQLGVV</sequence>
<gene>
    <name evidence="3" type="ORF">CLV56_3544</name>
</gene>
<dbReference type="RefSeq" id="WP_245857981.1">
    <property type="nucleotide sequence ID" value="NZ_PGEZ01000002.1"/>
</dbReference>
<dbReference type="GO" id="GO:0016301">
    <property type="term" value="F:kinase activity"/>
    <property type="evidence" value="ECO:0007669"/>
    <property type="project" value="UniProtKB-KW"/>
</dbReference>
<dbReference type="Pfam" id="PF00480">
    <property type="entry name" value="ROK"/>
    <property type="match status" value="1"/>
</dbReference>
<dbReference type="SUPFAM" id="SSF46785">
    <property type="entry name" value="Winged helix' DNA-binding domain"/>
    <property type="match status" value="1"/>
</dbReference>
<dbReference type="EMBL" id="PGEZ01000002">
    <property type="protein sequence ID" value="PJJ54041.1"/>
    <property type="molecule type" value="Genomic_DNA"/>
</dbReference>
<evidence type="ECO:0000256" key="2">
    <source>
        <dbReference type="SAM" id="MobiDB-lite"/>
    </source>
</evidence>
<dbReference type="PANTHER" id="PTHR18964">
    <property type="entry name" value="ROK (REPRESSOR, ORF, KINASE) FAMILY"/>
    <property type="match status" value="1"/>
</dbReference>
<comment type="caution">
    <text evidence="3">The sequence shown here is derived from an EMBL/GenBank/DDBJ whole genome shotgun (WGS) entry which is preliminary data.</text>
</comment>
<dbReference type="PANTHER" id="PTHR18964:SF149">
    <property type="entry name" value="BIFUNCTIONAL UDP-N-ACETYLGLUCOSAMINE 2-EPIMERASE_N-ACETYLMANNOSAMINE KINASE"/>
    <property type="match status" value="1"/>
</dbReference>
<evidence type="ECO:0000313" key="4">
    <source>
        <dbReference type="Proteomes" id="UP000230842"/>
    </source>
</evidence>
<evidence type="ECO:0000313" key="3">
    <source>
        <dbReference type="EMBL" id="PJJ54041.1"/>
    </source>
</evidence>
<keyword evidence="3" id="KW-0808">Transferase</keyword>
<dbReference type="Proteomes" id="UP000230842">
    <property type="component" value="Unassembled WGS sequence"/>
</dbReference>
<dbReference type="InterPro" id="IPR043129">
    <property type="entry name" value="ATPase_NBD"/>
</dbReference>
<comment type="similarity">
    <text evidence="1">Belongs to the ROK (NagC/XylR) family.</text>
</comment>
<keyword evidence="4" id="KW-1185">Reference proteome</keyword>
<dbReference type="InterPro" id="IPR000600">
    <property type="entry name" value="ROK"/>
</dbReference>
<name>A0A2M9B7Z4_9ACTN</name>
<dbReference type="PROSITE" id="PS01125">
    <property type="entry name" value="ROK"/>
    <property type="match status" value="1"/>
</dbReference>
<evidence type="ECO:0000256" key="1">
    <source>
        <dbReference type="ARBA" id="ARBA00006479"/>
    </source>
</evidence>
<dbReference type="InterPro" id="IPR036388">
    <property type="entry name" value="WH-like_DNA-bd_sf"/>
</dbReference>